<reference evidence="2 3" key="1">
    <citation type="submission" date="2024-01" db="EMBL/GenBank/DDBJ databases">
        <title>The complete chloroplast genome sequence of Lithospermum erythrorhizon: insights into the phylogenetic relationship among Boraginaceae species and the maternal lineages of purple gromwells.</title>
        <authorList>
            <person name="Okada T."/>
            <person name="Watanabe K."/>
        </authorList>
    </citation>
    <scope>NUCLEOTIDE SEQUENCE [LARGE SCALE GENOMIC DNA]</scope>
</reference>
<evidence type="ECO:0000256" key="1">
    <source>
        <dbReference type="SAM" id="MobiDB-lite"/>
    </source>
</evidence>
<organism evidence="2 3">
    <name type="scientific">Lithospermum erythrorhizon</name>
    <name type="common">Purple gromwell</name>
    <name type="synonym">Lithospermum officinale var. erythrorhizon</name>
    <dbReference type="NCBI Taxonomy" id="34254"/>
    <lineage>
        <taxon>Eukaryota</taxon>
        <taxon>Viridiplantae</taxon>
        <taxon>Streptophyta</taxon>
        <taxon>Embryophyta</taxon>
        <taxon>Tracheophyta</taxon>
        <taxon>Spermatophyta</taxon>
        <taxon>Magnoliopsida</taxon>
        <taxon>eudicotyledons</taxon>
        <taxon>Gunneridae</taxon>
        <taxon>Pentapetalae</taxon>
        <taxon>asterids</taxon>
        <taxon>lamiids</taxon>
        <taxon>Boraginales</taxon>
        <taxon>Boraginaceae</taxon>
        <taxon>Boraginoideae</taxon>
        <taxon>Lithospermeae</taxon>
        <taxon>Lithospermum</taxon>
    </lineage>
</organism>
<feature type="compositionally biased region" description="Basic residues" evidence="1">
    <location>
        <begin position="58"/>
        <end position="73"/>
    </location>
</feature>
<feature type="compositionally biased region" description="Low complexity" evidence="1">
    <location>
        <begin position="168"/>
        <end position="182"/>
    </location>
</feature>
<evidence type="ECO:0000313" key="3">
    <source>
        <dbReference type="Proteomes" id="UP001454036"/>
    </source>
</evidence>
<feature type="region of interest" description="Disordered" evidence="1">
    <location>
        <begin position="143"/>
        <end position="182"/>
    </location>
</feature>
<accession>A0AAV3RCN8</accession>
<dbReference type="AlphaFoldDB" id="A0AAV3RCN8"/>
<dbReference type="EMBL" id="BAABME010008739">
    <property type="protein sequence ID" value="GAA0173723.1"/>
    <property type="molecule type" value="Genomic_DNA"/>
</dbReference>
<feature type="compositionally biased region" description="Basic and acidic residues" evidence="1">
    <location>
        <begin position="143"/>
        <end position="162"/>
    </location>
</feature>
<feature type="region of interest" description="Disordered" evidence="1">
    <location>
        <begin position="197"/>
        <end position="228"/>
    </location>
</feature>
<sequence>MENEELDVMFHCLQISNCNHDNNETQKEIKHCDAIVDEEKDTEGTIPTPIQPATSVQNHRKGVRRRRKDKHRQSSSIDFTCNEGIKEEDIKVSSIEKGPSKNSSSRSLMSEEEYIEFCFKDNGQIHKIEEKKQIQTKFDNLKEKEESSHLVEESNNESKQEEGALLESRSGSNLSSAGSTTSFSFPILVDSRRSWEGADSPVFMPPLPEDDAIAPPSSNSKDNDSHLH</sequence>
<gene>
    <name evidence="2" type="ORF">LIER_27282</name>
</gene>
<evidence type="ECO:0000313" key="2">
    <source>
        <dbReference type="EMBL" id="GAA0173723.1"/>
    </source>
</evidence>
<feature type="region of interest" description="Disordered" evidence="1">
    <location>
        <begin position="43"/>
        <end position="81"/>
    </location>
</feature>
<comment type="caution">
    <text evidence="2">The sequence shown here is derived from an EMBL/GenBank/DDBJ whole genome shotgun (WGS) entry which is preliminary data.</text>
</comment>
<keyword evidence="3" id="KW-1185">Reference proteome</keyword>
<dbReference type="Proteomes" id="UP001454036">
    <property type="component" value="Unassembled WGS sequence"/>
</dbReference>
<protein>
    <submittedName>
        <fullName evidence="2">Uncharacterized protein</fullName>
    </submittedName>
</protein>
<proteinExistence type="predicted"/>
<name>A0AAV3RCN8_LITER</name>